<sequence>MHTDQRGHWPISTDLIGLRRHLQRYMSQVGLAGTRRDDLLLAANEAVINVLEHGDAAGSVSVWRDEEDLVVDVVDDAGRLAPDQADRRRPGPGAVRGFGLWLMGRLCDEFTICQSDGRSHVRLRMHLHATPGAG</sequence>
<dbReference type="Pfam" id="PF13581">
    <property type="entry name" value="HATPase_c_2"/>
    <property type="match status" value="1"/>
</dbReference>
<gene>
    <name evidence="3" type="ORF">ACFFRH_35240</name>
</gene>
<dbReference type="EMBL" id="JBHMBS010000026">
    <property type="protein sequence ID" value="MFB9680757.1"/>
    <property type="molecule type" value="Genomic_DNA"/>
</dbReference>
<feature type="domain" description="Histidine kinase/HSP90-like ATPase" evidence="2">
    <location>
        <begin position="16"/>
        <end position="124"/>
    </location>
</feature>
<dbReference type="PANTHER" id="PTHR35526">
    <property type="entry name" value="ANTI-SIGMA-F FACTOR RSBW-RELATED"/>
    <property type="match status" value="1"/>
</dbReference>
<dbReference type="Gene3D" id="3.30.565.10">
    <property type="entry name" value="Histidine kinase-like ATPase, C-terminal domain"/>
    <property type="match status" value="1"/>
</dbReference>
<protein>
    <submittedName>
        <fullName evidence="3">ATP-binding protein</fullName>
    </submittedName>
</protein>
<dbReference type="PANTHER" id="PTHR35526:SF3">
    <property type="entry name" value="ANTI-SIGMA-F FACTOR RSBW"/>
    <property type="match status" value="1"/>
</dbReference>
<comment type="caution">
    <text evidence="3">The sequence shown here is derived from an EMBL/GenBank/DDBJ whole genome shotgun (WGS) entry which is preliminary data.</text>
</comment>
<dbReference type="SUPFAM" id="SSF55874">
    <property type="entry name" value="ATPase domain of HSP90 chaperone/DNA topoisomerase II/histidine kinase"/>
    <property type="match status" value="1"/>
</dbReference>
<keyword evidence="3" id="KW-0067">ATP-binding</keyword>
<evidence type="ECO:0000259" key="2">
    <source>
        <dbReference type="Pfam" id="PF13581"/>
    </source>
</evidence>
<proteinExistence type="predicted"/>
<keyword evidence="1" id="KW-0808">Transferase</keyword>
<evidence type="ECO:0000256" key="1">
    <source>
        <dbReference type="ARBA" id="ARBA00022527"/>
    </source>
</evidence>
<name>A0ABV5TNP3_9ACTN</name>
<organism evidence="3 4">
    <name type="scientific">Streptosporangium vulgare</name>
    <dbReference type="NCBI Taxonomy" id="46190"/>
    <lineage>
        <taxon>Bacteria</taxon>
        <taxon>Bacillati</taxon>
        <taxon>Actinomycetota</taxon>
        <taxon>Actinomycetes</taxon>
        <taxon>Streptosporangiales</taxon>
        <taxon>Streptosporangiaceae</taxon>
        <taxon>Streptosporangium</taxon>
    </lineage>
</organism>
<keyword evidence="3" id="KW-0547">Nucleotide-binding</keyword>
<dbReference type="InterPro" id="IPR050267">
    <property type="entry name" value="Anti-sigma-factor_SerPK"/>
</dbReference>
<dbReference type="Proteomes" id="UP001589610">
    <property type="component" value="Unassembled WGS sequence"/>
</dbReference>
<accession>A0ABV5TNP3</accession>
<evidence type="ECO:0000313" key="4">
    <source>
        <dbReference type="Proteomes" id="UP001589610"/>
    </source>
</evidence>
<dbReference type="InterPro" id="IPR036890">
    <property type="entry name" value="HATPase_C_sf"/>
</dbReference>
<keyword evidence="4" id="KW-1185">Reference proteome</keyword>
<reference evidence="3 4" key="1">
    <citation type="submission" date="2024-09" db="EMBL/GenBank/DDBJ databases">
        <authorList>
            <person name="Sun Q."/>
            <person name="Mori K."/>
        </authorList>
    </citation>
    <scope>NUCLEOTIDE SEQUENCE [LARGE SCALE GENOMIC DNA]</scope>
    <source>
        <strain evidence="3 4">JCM 3028</strain>
    </source>
</reference>
<evidence type="ECO:0000313" key="3">
    <source>
        <dbReference type="EMBL" id="MFB9680757.1"/>
    </source>
</evidence>
<dbReference type="RefSeq" id="WP_386161784.1">
    <property type="nucleotide sequence ID" value="NZ_JBHMBS010000026.1"/>
</dbReference>
<dbReference type="GO" id="GO:0005524">
    <property type="term" value="F:ATP binding"/>
    <property type="evidence" value="ECO:0007669"/>
    <property type="project" value="UniProtKB-KW"/>
</dbReference>
<dbReference type="InterPro" id="IPR003594">
    <property type="entry name" value="HATPase_dom"/>
</dbReference>
<keyword evidence="1" id="KW-0418">Kinase</keyword>
<keyword evidence="1" id="KW-0723">Serine/threonine-protein kinase</keyword>